<dbReference type="Proteomes" id="UP000694892">
    <property type="component" value="Chromosome 2L"/>
</dbReference>
<reference evidence="2" key="1">
    <citation type="journal article" date="2016" name="Nature">
        <title>Genome evolution in the allotetraploid frog Xenopus laevis.</title>
        <authorList>
            <person name="Session A.M."/>
            <person name="Uno Y."/>
            <person name="Kwon T."/>
            <person name="Chapman J.A."/>
            <person name="Toyoda A."/>
            <person name="Takahashi S."/>
            <person name="Fukui A."/>
            <person name="Hikosaka A."/>
            <person name="Suzuki A."/>
            <person name="Kondo M."/>
            <person name="van Heeringen S.J."/>
            <person name="Quigley I."/>
            <person name="Heinz S."/>
            <person name="Ogino H."/>
            <person name="Ochi H."/>
            <person name="Hellsten U."/>
            <person name="Lyons J.B."/>
            <person name="Simakov O."/>
            <person name="Putnam N."/>
            <person name="Stites J."/>
            <person name="Kuroki Y."/>
            <person name="Tanaka T."/>
            <person name="Michiue T."/>
            <person name="Watanabe M."/>
            <person name="Bogdanovic O."/>
            <person name="Lister R."/>
            <person name="Georgiou G."/>
            <person name="Paranjpe S.S."/>
            <person name="van Kruijsbergen I."/>
            <person name="Shu S."/>
            <person name="Carlson J."/>
            <person name="Kinoshita T."/>
            <person name="Ohta Y."/>
            <person name="Mawaribuchi S."/>
            <person name="Jenkins J."/>
            <person name="Grimwood J."/>
            <person name="Schmutz J."/>
            <person name="Mitros T."/>
            <person name="Mozaffari S.V."/>
            <person name="Suzuki Y."/>
            <person name="Haramoto Y."/>
            <person name="Yamamoto T.S."/>
            <person name="Takagi C."/>
            <person name="Heald R."/>
            <person name="Miller K."/>
            <person name="Haudenschild C."/>
            <person name="Kitzman J."/>
            <person name="Nakayama T."/>
            <person name="Izutsu Y."/>
            <person name="Robert J."/>
            <person name="Fortriede J."/>
            <person name="Burns K."/>
            <person name="Lotay V."/>
            <person name="Karimi K."/>
            <person name="Yasuoka Y."/>
            <person name="Dichmann D.S."/>
            <person name="Flajnik M.F."/>
            <person name="Houston D.W."/>
            <person name="Shendure J."/>
            <person name="DuPasquier L."/>
            <person name="Vize P.D."/>
            <person name="Zorn A.M."/>
            <person name="Ito M."/>
            <person name="Marcotte E.M."/>
            <person name="Wallingford J.B."/>
            <person name="Ito Y."/>
            <person name="Asashima M."/>
            <person name="Ueno N."/>
            <person name="Matsuda Y."/>
            <person name="Veenstra G.J."/>
            <person name="Fujiyama A."/>
            <person name="Harland R.M."/>
            <person name="Taira M."/>
            <person name="Rokhsar D.S."/>
        </authorList>
    </citation>
    <scope>NUCLEOTIDE SEQUENCE [LARGE SCALE GENOMIC DNA]</scope>
    <source>
        <strain evidence="2">J</strain>
    </source>
</reference>
<name>A0A974DPI7_XENLA</name>
<dbReference type="AlphaFoldDB" id="A0A974DPI7"/>
<accession>A0A974DPI7</accession>
<gene>
    <name evidence="1" type="ORF">XELAEV_18012001mg</name>
</gene>
<evidence type="ECO:0000313" key="2">
    <source>
        <dbReference type="Proteomes" id="UP000694892"/>
    </source>
</evidence>
<dbReference type="EMBL" id="CM004468">
    <property type="protein sequence ID" value="OCT94332.1"/>
    <property type="molecule type" value="Genomic_DNA"/>
</dbReference>
<evidence type="ECO:0000313" key="1">
    <source>
        <dbReference type="EMBL" id="OCT94332.1"/>
    </source>
</evidence>
<organism evidence="1 2">
    <name type="scientific">Xenopus laevis</name>
    <name type="common">African clawed frog</name>
    <dbReference type="NCBI Taxonomy" id="8355"/>
    <lineage>
        <taxon>Eukaryota</taxon>
        <taxon>Metazoa</taxon>
        <taxon>Chordata</taxon>
        <taxon>Craniata</taxon>
        <taxon>Vertebrata</taxon>
        <taxon>Euteleostomi</taxon>
        <taxon>Amphibia</taxon>
        <taxon>Batrachia</taxon>
        <taxon>Anura</taxon>
        <taxon>Pipoidea</taxon>
        <taxon>Pipidae</taxon>
        <taxon>Xenopodinae</taxon>
        <taxon>Xenopus</taxon>
        <taxon>Xenopus</taxon>
    </lineage>
</organism>
<proteinExistence type="predicted"/>
<protein>
    <submittedName>
        <fullName evidence="1">Uncharacterized protein</fullName>
    </submittedName>
</protein>
<sequence length="122" mass="13247">MASTWKEFVEFSMPSSPPTAYVSANLGNASSVGLTLSPYGRSQPISIVCGYLSGSEGLSITYQKHTPLAVRVWTVILFPDYYCSPPPQVSHHGWSAYSFLCKNLSGLAMSTIAPCQQRIVPK</sequence>